<gene>
    <name evidence="2" type="ORF">L596_007073</name>
</gene>
<evidence type="ECO:0000256" key="1">
    <source>
        <dbReference type="SAM" id="MobiDB-lite"/>
    </source>
</evidence>
<dbReference type="PANTHER" id="PTHR15002">
    <property type="entry name" value="RIBOSOMAL BIOGENESIS PROTEIN LAS1L"/>
    <property type="match status" value="1"/>
</dbReference>
<accession>A0A4U5P869</accession>
<dbReference type="GO" id="GO:0000470">
    <property type="term" value="P:maturation of LSU-rRNA"/>
    <property type="evidence" value="ECO:0007669"/>
    <property type="project" value="TreeGrafter"/>
</dbReference>
<dbReference type="OrthoDB" id="10263222at2759"/>
<dbReference type="GO" id="GO:0090730">
    <property type="term" value="C:Las1 complex"/>
    <property type="evidence" value="ECO:0007669"/>
    <property type="project" value="InterPro"/>
</dbReference>
<sequence length="315" mass="35885">MPPKIPNRSKKKSGIRFECFEVPFTQVEWTVVCNLFKSNDPKHLDLCLNLLAMWKTRMGKEAPLAVDISQMLIQARHSEIDRKGKWFAEGNIRMIYASAIIRFINYVHEIGLKKHYNYASIYDSLRPFGIPRWIVGIRHDCAHKFMPSTATLRKAVEFCRAWLWKFYWSKPIEESVQWKQLSLNTTAESNTLEDLQKLESNDSSSIGSGDPEEVDEEPATKKHRNEAEDGEIVCLSPTKETTAKEDDGGWVIASDWNTACPLGLTPHQTSESLTLTFVRDTNGEPIPLSLDMYPDVIDDCSAQFPEIVINTGESQ</sequence>
<organism evidence="2">
    <name type="scientific">Steinernema carpocapsae</name>
    <name type="common">Entomopathogenic nematode</name>
    <dbReference type="NCBI Taxonomy" id="34508"/>
    <lineage>
        <taxon>Eukaryota</taxon>
        <taxon>Metazoa</taxon>
        <taxon>Ecdysozoa</taxon>
        <taxon>Nematoda</taxon>
        <taxon>Chromadorea</taxon>
        <taxon>Rhabditida</taxon>
        <taxon>Tylenchina</taxon>
        <taxon>Panagrolaimomorpha</taxon>
        <taxon>Strongyloidoidea</taxon>
        <taxon>Steinernematidae</taxon>
        <taxon>Steinernema</taxon>
    </lineage>
</organism>
<dbReference type="InterPro" id="IPR007174">
    <property type="entry name" value="Las1"/>
</dbReference>
<dbReference type="GO" id="GO:0000460">
    <property type="term" value="P:maturation of 5.8S rRNA"/>
    <property type="evidence" value="ECO:0007669"/>
    <property type="project" value="TreeGrafter"/>
</dbReference>
<dbReference type="AlphaFoldDB" id="A0A4U5P869"/>
<proteinExistence type="predicted"/>
<dbReference type="PANTHER" id="PTHR15002:SF0">
    <property type="entry name" value="RIBOSOMAL BIOGENESIS PROTEIN LAS1L"/>
    <property type="match status" value="1"/>
</dbReference>
<dbReference type="STRING" id="34508.A0A4U5P869"/>
<name>A0A4U5P869_STECR</name>
<comment type="caution">
    <text evidence="2">The sequence shown here is derived from an EMBL/GenBank/DDBJ whole genome shotgun (WGS) entry which is preliminary data.</text>
</comment>
<reference evidence="2" key="2">
    <citation type="journal article" date="2015" name="Genome Biol.">
        <title>Comparative genomics of Steinernema reveals deeply conserved gene regulatory networks.</title>
        <authorList>
            <person name="Dillman A.R."/>
            <person name="Macchietto M."/>
            <person name="Porter C.F."/>
            <person name="Rogers A."/>
            <person name="Williams B."/>
            <person name="Antoshechkin I."/>
            <person name="Lee M.M."/>
            <person name="Goodwin Z."/>
            <person name="Lu X."/>
            <person name="Lewis E.E."/>
            <person name="Goodrich-Blair H."/>
            <person name="Stock S.P."/>
            <person name="Adams B.J."/>
            <person name="Sternberg P.W."/>
            <person name="Mortazavi A."/>
        </authorList>
    </citation>
    <scope>NUCLEOTIDE SEQUENCE [LARGE SCALE GENOMIC DNA]</scope>
    <source>
        <strain evidence="2">ALL</strain>
    </source>
</reference>
<reference evidence="2" key="3">
    <citation type="journal article" date="2019" name="G3 (Bethesda)">
        <title>Hybrid Assembly of the Genome of the Entomopathogenic Nematode Steinernema carpocapsae Identifies the X-Chromosome.</title>
        <authorList>
            <person name="Serra L."/>
            <person name="Macchietto M."/>
            <person name="Macias-Munoz A."/>
            <person name="McGill C.J."/>
            <person name="Rodriguez I.M."/>
            <person name="Rodriguez B."/>
            <person name="Murad R."/>
            <person name="Mortazavi A."/>
        </authorList>
    </citation>
    <scope>NUCLEOTIDE SEQUENCE</scope>
    <source>
        <strain evidence="2">ALL</strain>
    </source>
</reference>
<dbReference type="Pfam" id="PF04031">
    <property type="entry name" value="Las1"/>
    <property type="match status" value="1"/>
</dbReference>
<dbReference type="GO" id="GO:0004519">
    <property type="term" value="F:endonuclease activity"/>
    <property type="evidence" value="ECO:0007669"/>
    <property type="project" value="InterPro"/>
</dbReference>
<evidence type="ECO:0000313" key="2">
    <source>
        <dbReference type="EMBL" id="TKR92418.1"/>
    </source>
</evidence>
<feature type="region of interest" description="Disordered" evidence="1">
    <location>
        <begin position="193"/>
        <end position="230"/>
    </location>
</feature>
<dbReference type="EMBL" id="AZBU02000002">
    <property type="protein sequence ID" value="TKR92418.1"/>
    <property type="molecule type" value="Genomic_DNA"/>
</dbReference>
<dbReference type="GO" id="GO:0030687">
    <property type="term" value="C:preribosome, large subunit precursor"/>
    <property type="evidence" value="ECO:0007669"/>
    <property type="project" value="TreeGrafter"/>
</dbReference>
<protein>
    <submittedName>
        <fullName evidence="2">Uncharacterized protein</fullName>
    </submittedName>
</protein>
<reference evidence="2" key="1">
    <citation type="submission" date="2013-11" db="EMBL/GenBank/DDBJ databases">
        <authorList>
            <person name="Sternberg P."/>
            <person name="Dillman A."/>
            <person name="Macchietto M."/>
        </authorList>
    </citation>
    <scope>NUCLEOTIDE SEQUENCE</scope>
    <source>
        <strain evidence="2">ALL</strain>
    </source>
</reference>